<dbReference type="RefSeq" id="WP_164974484.1">
    <property type="nucleotide sequence ID" value="NZ_SBKO01000002.1"/>
</dbReference>
<name>A0A4Q1K382_9FLAO</name>
<dbReference type="NCBIfam" id="TIGR04131">
    <property type="entry name" value="Bac_Flav_CTERM"/>
    <property type="match status" value="1"/>
</dbReference>
<feature type="non-terminal residue" evidence="1">
    <location>
        <position position="1"/>
    </location>
</feature>
<dbReference type="Proteomes" id="UP000290283">
    <property type="component" value="Unassembled WGS sequence"/>
</dbReference>
<sequence length="908" mass="90929">QGVTLTGTGAYTGGSYASTAGLTINATTGAITPSTSTPGTYTVTYSTLASGGCGVVTATTSVTITALPTASISYATPFCTDNAAAQAVTLTGTGAYTGGTYTSTAGLSINVTTGAITPSTSTPGTYTVTYSTLASAGCGVVTTTASVTITALPTASISYVGTPFCTSVTAAQTVTLSGSGAYTGGSYASTAGLSINTTTGAITPSTSTPGTYTVTYSTLASGGCGVVTATTSVTITALPTAAISYGTPFCTDNAAAQNVTLTGTGAYTGGTYTSTAGLSINATTGAITPSTSTPGTYTVTYSTLAAAGCGVVTTTTSVTITALPTASISYVGTPFCTSVTAAQAVTLSGSGAYTGGSYASTAGLSINTTTGVITPSTSTPGTYTVTYSTLASGGCGVVTATTSVTITALPTAAISYGTPFCSDNTTAQNVTLTGTGAYTGGTYTSTAGLSINATTGAITPSTSTPGTYTVTYSTLPSGGCGIVRVTTSVTITALPTASISYSAPFCTSNTAVQLPSLGGSGANLGGSYASTAGLSINAATGAITPSTSTPGTYTVTYSTLASGGCGVVTATASVEIVGAPIAGTAILPSTEVCDYDATSIDLFGLIAGEDTGGTWSRISGTGGTFNATAGTFVSAVGATNSVFEYRVLGTGPCSDATVRVTIIINTPPVVNLEDNQIVCLDVDGNPIEKVLLTTGYSATQYTFEWTNGTTIVGNDPTYEVDQPGTYTVTVTNIATSCSESDSTFVGFSIAPTKPLLTSSAYFSDHAQITVLSPIGPDYEYSLDGGAFQDSTIFMNVSGGKHNVVVQNKKGCGRAENEIIIVNYPHYFTPNGDGYHDTWNIFDISGQADAKIHIFDRFGKLIKEIRPSGTGWDGTFNGEPLPSTDYWFVVFYLENNAYKEFRAHFALKR</sequence>
<reference evidence="2" key="1">
    <citation type="submission" date="2019-01" db="EMBL/GenBank/DDBJ databases">
        <title>Cytophagaceae bacterium strain CAR-16.</title>
        <authorList>
            <person name="Chen W.-M."/>
        </authorList>
    </citation>
    <scope>NUCLEOTIDE SEQUENCE [LARGE SCALE GENOMIC DNA]</scope>
    <source>
        <strain evidence="2">LLJ-11</strain>
    </source>
</reference>
<protein>
    <submittedName>
        <fullName evidence="1">T9SS type B sorting domain-containing protein</fullName>
    </submittedName>
</protein>
<keyword evidence="2" id="KW-1185">Reference proteome</keyword>
<dbReference type="AlphaFoldDB" id="A0A4Q1K382"/>
<dbReference type="Pfam" id="PF13585">
    <property type="entry name" value="CHU_C"/>
    <property type="match status" value="1"/>
</dbReference>
<evidence type="ECO:0000313" key="2">
    <source>
        <dbReference type="Proteomes" id="UP000290283"/>
    </source>
</evidence>
<organism evidence="1 2">
    <name type="scientific">Flavobacterium amnicola</name>
    <dbReference type="NCBI Taxonomy" id="2506422"/>
    <lineage>
        <taxon>Bacteria</taxon>
        <taxon>Pseudomonadati</taxon>
        <taxon>Bacteroidota</taxon>
        <taxon>Flavobacteriia</taxon>
        <taxon>Flavobacteriales</taxon>
        <taxon>Flavobacteriaceae</taxon>
        <taxon>Flavobacterium</taxon>
    </lineage>
</organism>
<comment type="caution">
    <text evidence="1">The sequence shown here is derived from an EMBL/GenBank/DDBJ whole genome shotgun (WGS) entry which is preliminary data.</text>
</comment>
<gene>
    <name evidence="1" type="ORF">EQG63_08265</name>
</gene>
<dbReference type="InterPro" id="IPR013783">
    <property type="entry name" value="Ig-like_fold"/>
</dbReference>
<proteinExistence type="predicted"/>
<dbReference type="EMBL" id="SBKO01000002">
    <property type="protein sequence ID" value="RXR19425.1"/>
    <property type="molecule type" value="Genomic_DNA"/>
</dbReference>
<evidence type="ECO:0000313" key="1">
    <source>
        <dbReference type="EMBL" id="RXR19425.1"/>
    </source>
</evidence>
<dbReference type="Gene3D" id="2.60.40.10">
    <property type="entry name" value="Immunoglobulins"/>
    <property type="match status" value="1"/>
</dbReference>
<dbReference type="InterPro" id="IPR026341">
    <property type="entry name" value="T9SS_type_B"/>
</dbReference>
<accession>A0A4Q1K382</accession>